<sequence length="353" mass="38667">MSTSTIYALKASSEALEDAKWAPSSPEEEFYTGWQLFVIFWCLLRFFSKFSSKCPPGINISFSTAFATGGHSIGAGYRYIKQGMAKVILAGSSDASLCPWMMSAFCKVRSLSTEENLAPSECSRPFDSKRSGFVMSEGSACLVLEDLDHALSRNVKIYAEILGYGTSSDANSLTAPCSDGDGALRSMKNALKEGNVDPSSVGYVNAHATGTILGDRAENSAIGRLFDPSLTKKIEFPVSKSVVGKCVNMLVWFPEEDSGKSQACFIPNRQRFTTPNEGSFLANERSFHVHEPSTTRHFICGLVRQNHIFNQAMARLSFLQSDYIEALKYIKLAISQIPSGIKSKYIPRGEQLA</sequence>
<dbReference type="InterPro" id="IPR016039">
    <property type="entry name" value="Thiolase-like"/>
</dbReference>
<evidence type="ECO:0000313" key="6">
    <source>
        <dbReference type="Proteomes" id="UP000515154"/>
    </source>
</evidence>
<dbReference type="InterPro" id="IPR020841">
    <property type="entry name" value="PKS_Beta-ketoAc_synthase_dom"/>
</dbReference>
<gene>
    <name evidence="7" type="primary">LOC115228430</name>
</gene>
<evidence type="ECO:0000256" key="3">
    <source>
        <dbReference type="ARBA" id="ARBA00022679"/>
    </source>
</evidence>
<reference evidence="7" key="1">
    <citation type="submission" date="2025-08" db="UniProtKB">
        <authorList>
            <consortium name="RefSeq"/>
        </authorList>
    </citation>
    <scope>IDENTIFICATION</scope>
</reference>
<dbReference type="PANTHER" id="PTHR11712">
    <property type="entry name" value="POLYKETIDE SYNTHASE-RELATED"/>
    <property type="match status" value="1"/>
</dbReference>
<evidence type="ECO:0000256" key="2">
    <source>
        <dbReference type="ARBA" id="ARBA00013191"/>
    </source>
</evidence>
<protein>
    <recommendedName>
        <fullName evidence="2">beta-ketoacyl-[acyl-carrier-protein] synthase I</fullName>
        <ecNumber evidence="2">2.3.1.41</ecNumber>
    </recommendedName>
</protein>
<dbReference type="InterPro" id="IPR014031">
    <property type="entry name" value="Ketoacyl_synth_C"/>
</dbReference>
<evidence type="ECO:0000256" key="1">
    <source>
        <dbReference type="ARBA" id="ARBA00008467"/>
    </source>
</evidence>
<dbReference type="Gene3D" id="3.40.47.10">
    <property type="match status" value="1"/>
</dbReference>
<evidence type="ECO:0000256" key="4">
    <source>
        <dbReference type="RuleBase" id="RU003694"/>
    </source>
</evidence>
<name>A0A6P7U023_9MOLL</name>
<evidence type="ECO:0000313" key="7">
    <source>
        <dbReference type="RefSeq" id="XP_029654872.1"/>
    </source>
</evidence>
<dbReference type="Pfam" id="PF00109">
    <property type="entry name" value="ketoacyl-synt"/>
    <property type="match status" value="1"/>
</dbReference>
<evidence type="ECO:0000259" key="5">
    <source>
        <dbReference type="PROSITE" id="PS52004"/>
    </source>
</evidence>
<dbReference type="Pfam" id="PF02801">
    <property type="entry name" value="Ketoacyl-synt_C"/>
    <property type="match status" value="1"/>
</dbReference>
<dbReference type="SUPFAM" id="SSF53901">
    <property type="entry name" value="Thiolase-like"/>
    <property type="match status" value="1"/>
</dbReference>
<dbReference type="PANTHER" id="PTHR11712:SF336">
    <property type="entry name" value="3-OXOACYL-[ACYL-CARRIER-PROTEIN] SYNTHASE, MITOCHONDRIAL"/>
    <property type="match status" value="1"/>
</dbReference>
<dbReference type="InterPro" id="IPR014030">
    <property type="entry name" value="Ketoacyl_synth_N"/>
</dbReference>
<dbReference type="Proteomes" id="UP000515154">
    <property type="component" value="Unplaced"/>
</dbReference>
<accession>A0A6P7U023</accession>
<dbReference type="GO" id="GO:0006633">
    <property type="term" value="P:fatty acid biosynthetic process"/>
    <property type="evidence" value="ECO:0007669"/>
    <property type="project" value="TreeGrafter"/>
</dbReference>
<keyword evidence="3 4" id="KW-0808">Transferase</keyword>
<dbReference type="RefSeq" id="XP_029654872.1">
    <property type="nucleotide sequence ID" value="XM_029799012.1"/>
</dbReference>
<organism evidence="6 7">
    <name type="scientific">Octopus sinensis</name>
    <name type="common">East Asian common octopus</name>
    <dbReference type="NCBI Taxonomy" id="2607531"/>
    <lineage>
        <taxon>Eukaryota</taxon>
        <taxon>Metazoa</taxon>
        <taxon>Spiralia</taxon>
        <taxon>Lophotrochozoa</taxon>
        <taxon>Mollusca</taxon>
        <taxon>Cephalopoda</taxon>
        <taxon>Coleoidea</taxon>
        <taxon>Octopodiformes</taxon>
        <taxon>Octopoda</taxon>
        <taxon>Incirrata</taxon>
        <taxon>Octopodidae</taxon>
        <taxon>Octopus</taxon>
    </lineage>
</organism>
<dbReference type="AlphaFoldDB" id="A0A6P7U023"/>
<dbReference type="PROSITE" id="PS52004">
    <property type="entry name" value="KS3_2"/>
    <property type="match status" value="1"/>
</dbReference>
<dbReference type="SMART" id="SM00825">
    <property type="entry name" value="PKS_KS"/>
    <property type="match status" value="1"/>
</dbReference>
<dbReference type="GO" id="GO:0005739">
    <property type="term" value="C:mitochondrion"/>
    <property type="evidence" value="ECO:0007669"/>
    <property type="project" value="TreeGrafter"/>
</dbReference>
<dbReference type="EC" id="2.3.1.41" evidence="2"/>
<dbReference type="InterPro" id="IPR000794">
    <property type="entry name" value="Beta-ketoacyl_synthase"/>
</dbReference>
<proteinExistence type="inferred from homology"/>
<keyword evidence="6" id="KW-1185">Reference proteome</keyword>
<comment type="similarity">
    <text evidence="1 4">Belongs to the thiolase-like superfamily. Beta-ketoacyl-ACP synthases family.</text>
</comment>
<dbReference type="GO" id="GO:0004315">
    <property type="term" value="F:3-oxoacyl-[acyl-carrier-protein] synthase activity"/>
    <property type="evidence" value="ECO:0007669"/>
    <property type="project" value="UniProtKB-EC"/>
</dbReference>
<feature type="domain" description="Ketosynthase family 3 (KS3)" evidence="5">
    <location>
        <begin position="1"/>
        <end position="291"/>
    </location>
</feature>
<dbReference type="KEGG" id="osn:115228430"/>